<name>A0A6I9YCJ8_9SAUR</name>
<dbReference type="InterPro" id="IPR003877">
    <property type="entry name" value="SPRY_dom"/>
</dbReference>
<dbReference type="InterPro" id="IPR013320">
    <property type="entry name" value="ConA-like_dom_sf"/>
</dbReference>
<dbReference type="PROSITE" id="PS00518">
    <property type="entry name" value="ZF_RING_1"/>
    <property type="match status" value="1"/>
</dbReference>
<dbReference type="GO" id="GO:0045087">
    <property type="term" value="P:innate immune response"/>
    <property type="evidence" value="ECO:0007669"/>
    <property type="project" value="UniProtKB-KW"/>
</dbReference>
<feature type="compositionally biased region" description="Polar residues" evidence="12">
    <location>
        <begin position="247"/>
        <end position="262"/>
    </location>
</feature>
<keyword evidence="7 11" id="KW-0863">Zinc-finger</keyword>
<dbReference type="SMART" id="SM00589">
    <property type="entry name" value="PRY"/>
    <property type="match status" value="1"/>
</dbReference>
<dbReference type="PRINTS" id="PR01407">
    <property type="entry name" value="BUTYPHLNCDUF"/>
</dbReference>
<dbReference type="KEGG" id="tsr:106548905"/>
<dbReference type="InterPro" id="IPR001870">
    <property type="entry name" value="B30.2/SPRY"/>
</dbReference>
<comment type="function">
    <text evidence="10">Neurotoxin that produces dose-dependent hypolocomotion and hyperalgesia in mice. May directly act on the central nervous system, as it is 6500-fold more potent when administered intracerebroventricularly than intraperitoneal.</text>
</comment>
<keyword evidence="8" id="KW-0862">Zinc</keyword>
<evidence type="ECO:0000259" key="13">
    <source>
        <dbReference type="PROSITE" id="PS50089"/>
    </source>
</evidence>
<evidence type="ECO:0000313" key="16">
    <source>
        <dbReference type="RefSeq" id="XP_013921878.1"/>
    </source>
</evidence>
<protein>
    <submittedName>
        <fullName evidence="16">E3 ubiquitin-protein ligase RNF135</fullName>
    </submittedName>
</protein>
<dbReference type="InterPro" id="IPR043136">
    <property type="entry name" value="B30.2/SPRY_sf"/>
</dbReference>
<keyword evidence="4" id="KW-0399">Innate immunity</keyword>
<evidence type="ECO:0000313" key="15">
    <source>
        <dbReference type="Proteomes" id="UP000504617"/>
    </source>
</evidence>
<keyword evidence="9" id="KW-0391">Immunity</keyword>
<evidence type="ECO:0000256" key="10">
    <source>
        <dbReference type="ARBA" id="ARBA00034460"/>
    </source>
</evidence>
<feature type="region of interest" description="Disordered" evidence="12">
    <location>
        <begin position="281"/>
        <end position="302"/>
    </location>
</feature>
<dbReference type="PROSITE" id="PS50188">
    <property type="entry name" value="B302_SPRY"/>
    <property type="match status" value="1"/>
</dbReference>
<evidence type="ECO:0000256" key="11">
    <source>
        <dbReference type="PROSITE-ProRule" id="PRU00175"/>
    </source>
</evidence>
<evidence type="ECO:0000256" key="12">
    <source>
        <dbReference type="SAM" id="MobiDB-lite"/>
    </source>
</evidence>
<comment type="subcellular location">
    <subcellularLocation>
        <location evidence="1">Cytoplasm</location>
    </subcellularLocation>
</comment>
<dbReference type="PANTHER" id="PTHR25465:SF41">
    <property type="entry name" value="E3 UBIQUITIN-PROTEIN LIGASE RNF135"/>
    <property type="match status" value="1"/>
</dbReference>
<accession>A0A6I9YCJ8</accession>
<dbReference type="Gene3D" id="2.60.120.920">
    <property type="match status" value="1"/>
</dbReference>
<dbReference type="Pfam" id="PF13765">
    <property type="entry name" value="PRY"/>
    <property type="match status" value="1"/>
</dbReference>
<dbReference type="Pfam" id="PF00622">
    <property type="entry name" value="SPRY"/>
    <property type="match status" value="1"/>
</dbReference>
<evidence type="ECO:0000259" key="14">
    <source>
        <dbReference type="PROSITE" id="PS50188"/>
    </source>
</evidence>
<dbReference type="GO" id="GO:0008270">
    <property type="term" value="F:zinc ion binding"/>
    <property type="evidence" value="ECO:0007669"/>
    <property type="project" value="UniProtKB-KW"/>
</dbReference>
<dbReference type="Gene3D" id="3.30.40.10">
    <property type="entry name" value="Zinc/RING finger domain, C3HC4 (zinc finger)"/>
    <property type="match status" value="1"/>
</dbReference>
<dbReference type="SUPFAM" id="SSF57850">
    <property type="entry name" value="RING/U-box"/>
    <property type="match status" value="1"/>
</dbReference>
<dbReference type="PANTHER" id="PTHR25465">
    <property type="entry name" value="B-BOX DOMAIN CONTAINING"/>
    <property type="match status" value="1"/>
</dbReference>
<dbReference type="RefSeq" id="XP_013921878.1">
    <property type="nucleotide sequence ID" value="XM_014066403.1"/>
</dbReference>
<dbReference type="PROSITE" id="PS50089">
    <property type="entry name" value="ZF_RING_2"/>
    <property type="match status" value="1"/>
</dbReference>
<dbReference type="InterPro" id="IPR013083">
    <property type="entry name" value="Znf_RING/FYVE/PHD"/>
</dbReference>
<dbReference type="InterPro" id="IPR051051">
    <property type="entry name" value="E3_ubiq-ligase_TRIM/RNF"/>
</dbReference>
<dbReference type="GeneID" id="106548905"/>
<dbReference type="SUPFAM" id="SSF49899">
    <property type="entry name" value="Concanavalin A-like lectins/glucanases"/>
    <property type="match status" value="1"/>
</dbReference>
<evidence type="ECO:0000256" key="5">
    <source>
        <dbReference type="ARBA" id="ARBA00022699"/>
    </source>
</evidence>
<organism evidence="15 16">
    <name type="scientific">Thamnophis sirtalis</name>
    <dbReference type="NCBI Taxonomy" id="35019"/>
    <lineage>
        <taxon>Eukaryota</taxon>
        <taxon>Metazoa</taxon>
        <taxon>Chordata</taxon>
        <taxon>Craniata</taxon>
        <taxon>Vertebrata</taxon>
        <taxon>Euteleostomi</taxon>
        <taxon>Lepidosauria</taxon>
        <taxon>Squamata</taxon>
        <taxon>Bifurcata</taxon>
        <taxon>Unidentata</taxon>
        <taxon>Episquamata</taxon>
        <taxon>Toxicofera</taxon>
        <taxon>Serpentes</taxon>
        <taxon>Colubroidea</taxon>
        <taxon>Colubridae</taxon>
        <taxon>Natricinae</taxon>
        <taxon>Thamnophis</taxon>
    </lineage>
</organism>
<dbReference type="InterPro" id="IPR018957">
    <property type="entry name" value="Znf_C3HC4_RING-type"/>
</dbReference>
<evidence type="ECO:0000256" key="3">
    <source>
        <dbReference type="ARBA" id="ARBA00022490"/>
    </source>
</evidence>
<evidence type="ECO:0000256" key="6">
    <source>
        <dbReference type="ARBA" id="ARBA00022723"/>
    </source>
</evidence>
<dbReference type="SMART" id="SM00184">
    <property type="entry name" value="RING"/>
    <property type="match status" value="1"/>
</dbReference>
<feature type="domain" description="RING-type" evidence="13">
    <location>
        <begin position="42"/>
        <end position="81"/>
    </location>
</feature>
<dbReference type="CTD" id="84282"/>
<proteinExistence type="inferred from homology"/>
<evidence type="ECO:0000256" key="7">
    <source>
        <dbReference type="ARBA" id="ARBA00022771"/>
    </source>
</evidence>
<evidence type="ECO:0000256" key="1">
    <source>
        <dbReference type="ARBA" id="ARBA00004496"/>
    </source>
</evidence>
<keyword evidence="15" id="KW-1185">Reference proteome</keyword>
<reference evidence="16" key="1">
    <citation type="submission" date="2025-08" db="UniProtKB">
        <authorList>
            <consortium name="RefSeq"/>
        </authorList>
    </citation>
    <scope>IDENTIFICATION</scope>
    <source>
        <tissue evidence="16">Skeletal muscle</tissue>
    </source>
</reference>
<evidence type="ECO:0000256" key="4">
    <source>
        <dbReference type="ARBA" id="ARBA00022588"/>
    </source>
</evidence>
<evidence type="ECO:0000256" key="8">
    <source>
        <dbReference type="ARBA" id="ARBA00022833"/>
    </source>
</evidence>
<feature type="compositionally biased region" description="Low complexity" evidence="12">
    <location>
        <begin position="287"/>
        <end position="297"/>
    </location>
</feature>
<keyword evidence="5" id="KW-0528">Neurotoxin</keyword>
<keyword evidence="5" id="KW-0800">Toxin</keyword>
<sequence>MEGPCLPSQRQRRITRSVSFRFCVKPAGEPMPVLLATDDLQCSICLELLSNPATVQCGHSFCLHCIRKWVAEGQPECPNCKRRVPDKLPERTVLLNLILERYNCLASGDPLPTENSRLAEPGFPDRARGKRDVSLPRRGFQDYMFQTRSSISKAFSFMKKCICDQEKIVLRIIEEEWNVAEQITDKQINGKNPILDLQNTSEEVMMKMSSGQEDYIGDPIQKISNIASAVEELRRQLEAAILRNFPAQPSQKPSPGTSNNSEAAADGAKEMFLSIDSFPRNDSVQEASSSSSAAPSPSDRELPMISSSFSQWMSIVTFDDETVGCSLEITGNKRKVRVSRSRKQYERSPKRFCNGQVLGSPGFSEGRHYWEVNSKGSSVWAIGVASGDIGTKDRLGRNELSWCLEFNKHTSAWHNSQQTKIDENRPLRVGVFLDFPTKTLSFYSLTDKETCLHKFEINAANPVYPAFWIASLNIGESLTINDVNRH</sequence>
<dbReference type="SMART" id="SM00449">
    <property type="entry name" value="SPRY"/>
    <property type="match status" value="1"/>
</dbReference>
<evidence type="ECO:0000256" key="2">
    <source>
        <dbReference type="ARBA" id="ARBA00009651"/>
    </source>
</evidence>
<dbReference type="InterPro" id="IPR006574">
    <property type="entry name" value="PRY"/>
</dbReference>
<gene>
    <name evidence="16" type="primary">RNF135</name>
</gene>
<dbReference type="InterPro" id="IPR003879">
    <property type="entry name" value="Butyrophylin_SPRY"/>
</dbReference>
<comment type="similarity">
    <text evidence="2">Belongs to the ohanin/vespryn family.</text>
</comment>
<keyword evidence="3" id="KW-0963">Cytoplasm</keyword>
<dbReference type="InterPro" id="IPR017907">
    <property type="entry name" value="Znf_RING_CS"/>
</dbReference>
<dbReference type="AlphaFoldDB" id="A0A6I9YCJ8"/>
<feature type="domain" description="B30.2/SPRY" evidence="14">
    <location>
        <begin position="296"/>
        <end position="486"/>
    </location>
</feature>
<dbReference type="Pfam" id="PF00097">
    <property type="entry name" value="zf-C3HC4"/>
    <property type="match status" value="1"/>
</dbReference>
<dbReference type="OrthoDB" id="6270329at2759"/>
<dbReference type="GO" id="GO:0005737">
    <property type="term" value="C:cytoplasm"/>
    <property type="evidence" value="ECO:0007669"/>
    <property type="project" value="UniProtKB-SubCell"/>
</dbReference>
<dbReference type="Proteomes" id="UP000504617">
    <property type="component" value="Unplaced"/>
</dbReference>
<feature type="region of interest" description="Disordered" evidence="12">
    <location>
        <begin position="245"/>
        <end position="264"/>
    </location>
</feature>
<dbReference type="InterPro" id="IPR001841">
    <property type="entry name" value="Znf_RING"/>
</dbReference>
<keyword evidence="6" id="KW-0479">Metal-binding</keyword>
<evidence type="ECO:0000256" key="9">
    <source>
        <dbReference type="ARBA" id="ARBA00022859"/>
    </source>
</evidence>